<accession>A0A2P2PUU5</accession>
<name>A0A2P2PUU5_RHIMU</name>
<protein>
    <submittedName>
        <fullName evidence="1">Uncharacterized protein</fullName>
    </submittedName>
</protein>
<sequence>MSTVPENCCKFGCFKSNKSNALVEGSSNYKSTKRTLKLYQSPLHNIFNA</sequence>
<dbReference type="EMBL" id="GGEC01078033">
    <property type="protein sequence ID" value="MBX58517.1"/>
    <property type="molecule type" value="Transcribed_RNA"/>
</dbReference>
<reference evidence="1" key="1">
    <citation type="submission" date="2018-02" db="EMBL/GenBank/DDBJ databases">
        <title>Rhizophora mucronata_Transcriptome.</title>
        <authorList>
            <person name="Meera S.P."/>
            <person name="Sreeshan A."/>
            <person name="Augustine A."/>
        </authorList>
    </citation>
    <scope>NUCLEOTIDE SEQUENCE</scope>
    <source>
        <tissue evidence="1">Leaf</tissue>
    </source>
</reference>
<proteinExistence type="predicted"/>
<evidence type="ECO:0000313" key="1">
    <source>
        <dbReference type="EMBL" id="MBX58517.1"/>
    </source>
</evidence>
<organism evidence="1">
    <name type="scientific">Rhizophora mucronata</name>
    <name type="common">Asiatic mangrove</name>
    <dbReference type="NCBI Taxonomy" id="61149"/>
    <lineage>
        <taxon>Eukaryota</taxon>
        <taxon>Viridiplantae</taxon>
        <taxon>Streptophyta</taxon>
        <taxon>Embryophyta</taxon>
        <taxon>Tracheophyta</taxon>
        <taxon>Spermatophyta</taxon>
        <taxon>Magnoliopsida</taxon>
        <taxon>eudicotyledons</taxon>
        <taxon>Gunneridae</taxon>
        <taxon>Pentapetalae</taxon>
        <taxon>rosids</taxon>
        <taxon>fabids</taxon>
        <taxon>Malpighiales</taxon>
        <taxon>Rhizophoraceae</taxon>
        <taxon>Rhizophora</taxon>
    </lineage>
</organism>
<dbReference type="AlphaFoldDB" id="A0A2P2PUU5"/>